<keyword evidence="1" id="KW-1133">Transmembrane helix</keyword>
<dbReference type="OrthoDB" id="3251775at2759"/>
<name>A0A550C249_9AGAR</name>
<evidence type="ECO:0000259" key="2">
    <source>
        <dbReference type="Pfam" id="PF20151"/>
    </source>
</evidence>
<sequence length="306" mass="34242">MLADATMVVGELLMMVRVIQETRYGMVAAYCLCIYEWLCSLGEEVSLILHAPWTGIKFAYLLSRYYPLLYWPFVLWSFCGDHQYALCTSLARPINALLMPMQFCSQGIMAMRAYAFTGRETKILVLLATCYALLVGIGIWVFTVHIVLPAAELYTLLGGSGCFPNYGDPEMAYRYGISMAAAVLMDLVSLLAMLSYHRRFDNSPGSLSRLFISQGLFVFICVALLDAVAAVIYFLPTMHYSGIFLPLVALTSNLLACRIILDLRRKVNPTASELARQHSVLVREDLRTRDDARPALTPLHYQQGSA</sequence>
<keyword evidence="1" id="KW-0472">Membrane</keyword>
<feature type="transmembrane region" description="Helical" evidence="1">
    <location>
        <begin position="241"/>
        <end position="261"/>
    </location>
</feature>
<evidence type="ECO:0000313" key="3">
    <source>
        <dbReference type="EMBL" id="TRM58796.1"/>
    </source>
</evidence>
<evidence type="ECO:0000313" key="4">
    <source>
        <dbReference type="Proteomes" id="UP000320762"/>
    </source>
</evidence>
<comment type="caution">
    <text evidence="3">The sequence shown here is derived from an EMBL/GenBank/DDBJ whole genome shotgun (WGS) entry which is preliminary data.</text>
</comment>
<accession>A0A550C249</accession>
<feature type="transmembrane region" description="Helical" evidence="1">
    <location>
        <begin position="123"/>
        <end position="148"/>
    </location>
</feature>
<dbReference type="Proteomes" id="UP000320762">
    <property type="component" value="Unassembled WGS sequence"/>
</dbReference>
<protein>
    <recommendedName>
        <fullName evidence="2">DUF6533 domain-containing protein</fullName>
    </recommendedName>
</protein>
<dbReference type="InterPro" id="IPR045340">
    <property type="entry name" value="DUF6533"/>
</dbReference>
<keyword evidence="1" id="KW-0812">Transmembrane</keyword>
<evidence type="ECO:0000256" key="1">
    <source>
        <dbReference type="SAM" id="Phobius"/>
    </source>
</evidence>
<dbReference type="Pfam" id="PF20151">
    <property type="entry name" value="DUF6533"/>
    <property type="match status" value="1"/>
</dbReference>
<reference evidence="3 4" key="1">
    <citation type="journal article" date="2019" name="New Phytol.">
        <title>Comparative genomics reveals unique wood-decay strategies and fruiting body development in the Schizophyllaceae.</title>
        <authorList>
            <person name="Almasi E."/>
            <person name="Sahu N."/>
            <person name="Krizsan K."/>
            <person name="Balint B."/>
            <person name="Kovacs G.M."/>
            <person name="Kiss B."/>
            <person name="Cseklye J."/>
            <person name="Drula E."/>
            <person name="Henrissat B."/>
            <person name="Nagy I."/>
            <person name="Chovatia M."/>
            <person name="Adam C."/>
            <person name="LaButti K."/>
            <person name="Lipzen A."/>
            <person name="Riley R."/>
            <person name="Grigoriev I.V."/>
            <person name="Nagy L.G."/>
        </authorList>
    </citation>
    <scope>NUCLEOTIDE SEQUENCE [LARGE SCALE GENOMIC DNA]</scope>
    <source>
        <strain evidence="3 4">NL-1724</strain>
    </source>
</reference>
<feature type="transmembrane region" description="Helical" evidence="1">
    <location>
        <begin position="215"/>
        <end position="235"/>
    </location>
</feature>
<organism evidence="3 4">
    <name type="scientific">Schizophyllum amplum</name>
    <dbReference type="NCBI Taxonomy" id="97359"/>
    <lineage>
        <taxon>Eukaryota</taxon>
        <taxon>Fungi</taxon>
        <taxon>Dikarya</taxon>
        <taxon>Basidiomycota</taxon>
        <taxon>Agaricomycotina</taxon>
        <taxon>Agaricomycetes</taxon>
        <taxon>Agaricomycetidae</taxon>
        <taxon>Agaricales</taxon>
        <taxon>Schizophyllaceae</taxon>
        <taxon>Schizophyllum</taxon>
    </lineage>
</organism>
<feature type="transmembrane region" description="Helical" evidence="1">
    <location>
        <begin position="173"/>
        <end position="194"/>
    </location>
</feature>
<feature type="domain" description="DUF6533" evidence="2">
    <location>
        <begin position="24"/>
        <end position="69"/>
    </location>
</feature>
<dbReference type="AlphaFoldDB" id="A0A550C249"/>
<gene>
    <name evidence="3" type="ORF">BD626DRAFT_510591</name>
</gene>
<dbReference type="EMBL" id="VDMD01000033">
    <property type="protein sequence ID" value="TRM58796.1"/>
    <property type="molecule type" value="Genomic_DNA"/>
</dbReference>
<proteinExistence type="predicted"/>
<keyword evidence="4" id="KW-1185">Reference proteome</keyword>